<keyword evidence="6 8" id="KW-0408">Iron</keyword>
<keyword evidence="11" id="KW-1185">Reference proteome</keyword>
<protein>
    <submittedName>
        <fullName evidence="10">Dihydromonacolin L monooxygenase LovA 7</fullName>
    </submittedName>
</protein>
<comment type="caution">
    <text evidence="10">The sequence shown here is derived from an EMBL/GenBank/DDBJ whole genome shotgun (WGS) entry which is preliminary data.</text>
</comment>
<dbReference type="STRING" id="708187.A0A1Q8RTA2"/>
<name>A0A1Q8RTA2_9PEZI</name>
<dbReference type="AlphaFoldDB" id="A0A1Q8RTA2"/>
<dbReference type="Pfam" id="PF00067">
    <property type="entry name" value="p450"/>
    <property type="match status" value="1"/>
</dbReference>
<feature type="chain" id="PRO_5010312527" evidence="9">
    <location>
        <begin position="19"/>
        <end position="500"/>
    </location>
</feature>
<comment type="similarity">
    <text evidence="2">Belongs to the cytochrome P450 family.</text>
</comment>
<proteinExistence type="inferred from homology"/>
<keyword evidence="4 8" id="KW-0479">Metal-binding</keyword>
<dbReference type="GO" id="GO:0016705">
    <property type="term" value="F:oxidoreductase activity, acting on paired donors, with incorporation or reduction of molecular oxygen"/>
    <property type="evidence" value="ECO:0007669"/>
    <property type="project" value="InterPro"/>
</dbReference>
<gene>
    <name evidence="10" type="ORF">CCHL11_06182</name>
</gene>
<feature type="signal peptide" evidence="9">
    <location>
        <begin position="1"/>
        <end position="18"/>
    </location>
</feature>
<organism evidence="10 11">
    <name type="scientific">Colletotrichum chlorophyti</name>
    <dbReference type="NCBI Taxonomy" id="708187"/>
    <lineage>
        <taxon>Eukaryota</taxon>
        <taxon>Fungi</taxon>
        <taxon>Dikarya</taxon>
        <taxon>Ascomycota</taxon>
        <taxon>Pezizomycotina</taxon>
        <taxon>Sordariomycetes</taxon>
        <taxon>Hypocreomycetidae</taxon>
        <taxon>Glomerellales</taxon>
        <taxon>Glomerellaceae</taxon>
        <taxon>Colletotrichum</taxon>
    </lineage>
</organism>
<dbReference type="InterPro" id="IPR036396">
    <property type="entry name" value="Cyt_P450_sf"/>
</dbReference>
<evidence type="ECO:0000256" key="6">
    <source>
        <dbReference type="ARBA" id="ARBA00023004"/>
    </source>
</evidence>
<dbReference type="GO" id="GO:0020037">
    <property type="term" value="F:heme binding"/>
    <property type="evidence" value="ECO:0007669"/>
    <property type="project" value="InterPro"/>
</dbReference>
<dbReference type="OrthoDB" id="1844152at2759"/>
<dbReference type="CDD" id="cd11041">
    <property type="entry name" value="CYP503A1-like"/>
    <property type="match status" value="1"/>
</dbReference>
<dbReference type="GO" id="GO:0005506">
    <property type="term" value="F:iron ion binding"/>
    <property type="evidence" value="ECO:0007669"/>
    <property type="project" value="InterPro"/>
</dbReference>
<accession>A0A1Q8RTA2</accession>
<evidence type="ECO:0000256" key="7">
    <source>
        <dbReference type="ARBA" id="ARBA00023033"/>
    </source>
</evidence>
<dbReference type="GO" id="GO:0004497">
    <property type="term" value="F:monooxygenase activity"/>
    <property type="evidence" value="ECO:0007669"/>
    <property type="project" value="UniProtKB-KW"/>
</dbReference>
<dbReference type="PANTHER" id="PTHR46206">
    <property type="entry name" value="CYTOCHROME P450"/>
    <property type="match status" value="1"/>
</dbReference>
<comment type="cofactor">
    <cofactor evidence="1 8">
        <name>heme</name>
        <dbReference type="ChEBI" id="CHEBI:30413"/>
    </cofactor>
</comment>
<keyword evidence="5" id="KW-0560">Oxidoreductase</keyword>
<dbReference type="Proteomes" id="UP000186583">
    <property type="component" value="Unassembled WGS sequence"/>
</dbReference>
<dbReference type="PRINTS" id="PR00385">
    <property type="entry name" value="P450"/>
</dbReference>
<dbReference type="PANTHER" id="PTHR46206:SF2">
    <property type="entry name" value="CYTOCHROME P450 MONOOXYGENASE AUSG-RELATED"/>
    <property type="match status" value="1"/>
</dbReference>
<evidence type="ECO:0000256" key="1">
    <source>
        <dbReference type="ARBA" id="ARBA00001971"/>
    </source>
</evidence>
<keyword evidence="9" id="KW-0732">Signal</keyword>
<dbReference type="PRINTS" id="PR00463">
    <property type="entry name" value="EP450I"/>
</dbReference>
<dbReference type="InterPro" id="IPR002401">
    <property type="entry name" value="Cyt_P450_E_grp-I"/>
</dbReference>
<evidence type="ECO:0000256" key="9">
    <source>
        <dbReference type="SAM" id="SignalP"/>
    </source>
</evidence>
<dbReference type="SUPFAM" id="SSF48264">
    <property type="entry name" value="Cytochrome P450"/>
    <property type="match status" value="1"/>
</dbReference>
<evidence type="ECO:0000256" key="3">
    <source>
        <dbReference type="ARBA" id="ARBA00022617"/>
    </source>
</evidence>
<sequence length="500" mass="56488">MFCVGIILICLFISLCQPKPSDKLPYLNPPKAFGFLEQPQKNAFLFNVRSLMATARLEFPGQPYRLFTNVGETIVVPSEFADGIRNEPGLSLMGSLAEKFHSHLPGFEGFAAGVRPDGLVPLVVKKHITKIPNQITGPLSSETQYAVDLIFGKSSEWHESKVKGDMLDLISRLSSRVFLGAELCRNEAWLSIIKSYTVNAFQGAEMLHGYPSWLRFVVQWSNPQCKVLRQQVSDANKIIRPVLQGRRNQRQKAQRNGELAPSYDDGIDWLEEESNGRDYDATGAQLCLSIVALYTATDLLVETVLRIVEHPDLLMDLRKEIVEALRLGGWQKSTLFEMKLLDSVLKETQRLKPVASAMMTRKVTADVTLPNGLQLRKGERCIVDIGKMSDPVIYPDPEKFDAYRFVRMRNNPELASQAYLISTSPSHLGFGHGKHSCTGRFFAACELKIALAHLLIKYDWKLVPGHEHRWQEYGFDWLADGNARLLVRRREVVEMDIDTI</sequence>
<evidence type="ECO:0000256" key="8">
    <source>
        <dbReference type="PIRSR" id="PIRSR602401-1"/>
    </source>
</evidence>
<reference evidence="10 11" key="1">
    <citation type="submission" date="2016-11" db="EMBL/GenBank/DDBJ databases">
        <title>Draft Genome Assembly of Colletotrichum chlorophyti a pathogen of herbaceous plants.</title>
        <authorList>
            <person name="Gan P."/>
            <person name="Narusaka M."/>
            <person name="Tsushima A."/>
            <person name="Narusaka Y."/>
            <person name="Takano Y."/>
            <person name="Shirasu K."/>
        </authorList>
    </citation>
    <scope>NUCLEOTIDE SEQUENCE [LARGE SCALE GENOMIC DNA]</scope>
    <source>
        <strain evidence="10 11">NTL11</strain>
    </source>
</reference>
<feature type="binding site" description="axial binding residue" evidence="8">
    <location>
        <position position="437"/>
    </location>
    <ligand>
        <name>heme</name>
        <dbReference type="ChEBI" id="CHEBI:30413"/>
    </ligand>
    <ligandPart>
        <name>Fe</name>
        <dbReference type="ChEBI" id="CHEBI:18248"/>
    </ligandPart>
</feature>
<keyword evidence="3 8" id="KW-0349">Heme</keyword>
<evidence type="ECO:0000313" key="11">
    <source>
        <dbReference type="Proteomes" id="UP000186583"/>
    </source>
</evidence>
<evidence type="ECO:0000313" key="10">
    <source>
        <dbReference type="EMBL" id="OLN87551.1"/>
    </source>
</evidence>
<evidence type="ECO:0000256" key="5">
    <source>
        <dbReference type="ARBA" id="ARBA00023002"/>
    </source>
</evidence>
<dbReference type="Gene3D" id="1.10.630.10">
    <property type="entry name" value="Cytochrome P450"/>
    <property type="match status" value="1"/>
</dbReference>
<dbReference type="InterPro" id="IPR001128">
    <property type="entry name" value="Cyt_P450"/>
</dbReference>
<dbReference type="EMBL" id="MPGH01000091">
    <property type="protein sequence ID" value="OLN87551.1"/>
    <property type="molecule type" value="Genomic_DNA"/>
</dbReference>
<keyword evidence="7 10" id="KW-0503">Monooxygenase</keyword>
<evidence type="ECO:0000256" key="4">
    <source>
        <dbReference type="ARBA" id="ARBA00022723"/>
    </source>
</evidence>
<evidence type="ECO:0000256" key="2">
    <source>
        <dbReference type="ARBA" id="ARBA00010617"/>
    </source>
</evidence>